<dbReference type="SUPFAM" id="SSF53383">
    <property type="entry name" value="PLP-dependent transferases"/>
    <property type="match status" value="1"/>
</dbReference>
<protein>
    <submittedName>
        <fullName evidence="7">dTDP-4-dehydro-6-deoxyglucose aminotransferase</fullName>
    </submittedName>
</protein>
<keyword evidence="8" id="KW-1185">Reference proteome</keyword>
<dbReference type="GO" id="GO:0000271">
    <property type="term" value="P:polysaccharide biosynthetic process"/>
    <property type="evidence" value="ECO:0007669"/>
    <property type="project" value="TreeGrafter"/>
</dbReference>
<dbReference type="CDD" id="cd00616">
    <property type="entry name" value="AHBA_syn"/>
    <property type="match status" value="1"/>
</dbReference>
<evidence type="ECO:0000256" key="5">
    <source>
        <dbReference type="PIRSR" id="PIRSR000390-2"/>
    </source>
</evidence>
<dbReference type="InParanoid" id="A0A263D9D4"/>
<dbReference type="EMBL" id="NKYE01000003">
    <property type="protein sequence ID" value="OZM74157.1"/>
    <property type="molecule type" value="Genomic_DNA"/>
</dbReference>
<name>A0A263D9D4_9PSEU</name>
<dbReference type="RefSeq" id="WP_094861914.1">
    <property type="nucleotide sequence ID" value="NZ_NKYE01000003.1"/>
</dbReference>
<dbReference type="PIRSF" id="PIRSF000390">
    <property type="entry name" value="PLP_StrS"/>
    <property type="match status" value="1"/>
</dbReference>
<evidence type="ECO:0000256" key="3">
    <source>
        <dbReference type="ARBA" id="ARBA00037999"/>
    </source>
</evidence>
<dbReference type="InterPro" id="IPR015422">
    <property type="entry name" value="PyrdxlP-dep_Trfase_small"/>
</dbReference>
<evidence type="ECO:0000256" key="2">
    <source>
        <dbReference type="ARBA" id="ARBA00023194"/>
    </source>
</evidence>
<dbReference type="InterPro" id="IPR000653">
    <property type="entry name" value="DegT/StrS_aminotransferase"/>
</dbReference>
<dbReference type="Pfam" id="PF01041">
    <property type="entry name" value="DegT_DnrJ_EryC1"/>
    <property type="match status" value="1"/>
</dbReference>
<dbReference type="InterPro" id="IPR015424">
    <property type="entry name" value="PyrdxlP-dep_Trfase"/>
</dbReference>
<keyword evidence="2" id="KW-0045">Antibiotic biosynthesis</keyword>
<dbReference type="InterPro" id="IPR015421">
    <property type="entry name" value="PyrdxlP-dep_Trfase_major"/>
</dbReference>
<dbReference type="GO" id="GO:0030170">
    <property type="term" value="F:pyridoxal phosphate binding"/>
    <property type="evidence" value="ECO:0007669"/>
    <property type="project" value="TreeGrafter"/>
</dbReference>
<feature type="active site" description="Proton acceptor" evidence="4">
    <location>
        <position position="200"/>
    </location>
</feature>
<comment type="similarity">
    <text evidence="3 6">Belongs to the DegT/DnrJ/EryC1 family.</text>
</comment>
<evidence type="ECO:0000256" key="4">
    <source>
        <dbReference type="PIRSR" id="PIRSR000390-1"/>
    </source>
</evidence>
<keyword evidence="7" id="KW-0032">Aminotransferase</keyword>
<dbReference type="GO" id="GO:0008483">
    <property type="term" value="F:transaminase activity"/>
    <property type="evidence" value="ECO:0007669"/>
    <property type="project" value="UniProtKB-KW"/>
</dbReference>
<evidence type="ECO:0000256" key="6">
    <source>
        <dbReference type="RuleBase" id="RU004508"/>
    </source>
</evidence>
<evidence type="ECO:0000256" key="1">
    <source>
        <dbReference type="ARBA" id="ARBA00022898"/>
    </source>
</evidence>
<gene>
    <name evidence="7" type="ORF">CFN78_07860</name>
</gene>
<dbReference type="Gene3D" id="3.40.640.10">
    <property type="entry name" value="Type I PLP-dependent aspartate aminotransferase-like (Major domain)"/>
    <property type="match status" value="1"/>
</dbReference>
<evidence type="ECO:0000313" key="8">
    <source>
        <dbReference type="Proteomes" id="UP000242444"/>
    </source>
</evidence>
<comment type="caution">
    <text evidence="7">The sequence shown here is derived from an EMBL/GenBank/DDBJ whole genome shotgun (WGS) entry which is preliminary data.</text>
</comment>
<dbReference type="FunCoup" id="A0A263D9D4">
    <property type="interactions" value="6"/>
</dbReference>
<proteinExistence type="inferred from homology"/>
<organism evidence="7 8">
    <name type="scientific">Amycolatopsis antarctica</name>
    <dbReference type="NCBI Taxonomy" id="1854586"/>
    <lineage>
        <taxon>Bacteria</taxon>
        <taxon>Bacillati</taxon>
        <taxon>Actinomycetota</taxon>
        <taxon>Actinomycetes</taxon>
        <taxon>Pseudonocardiales</taxon>
        <taxon>Pseudonocardiaceae</taxon>
        <taxon>Amycolatopsis</taxon>
    </lineage>
</organism>
<keyword evidence="1 5" id="KW-0663">Pyridoxal phosphate</keyword>
<dbReference type="AlphaFoldDB" id="A0A263D9D4"/>
<accession>A0A263D9D4</accession>
<dbReference type="GO" id="GO:0017000">
    <property type="term" value="P:antibiotic biosynthetic process"/>
    <property type="evidence" value="ECO:0007669"/>
    <property type="project" value="UniProtKB-KW"/>
</dbReference>
<dbReference type="Gene3D" id="3.90.1150.10">
    <property type="entry name" value="Aspartate Aminotransferase, domain 1"/>
    <property type="match status" value="1"/>
</dbReference>
<dbReference type="Proteomes" id="UP000242444">
    <property type="component" value="Unassembled WGS sequence"/>
</dbReference>
<feature type="modified residue" description="N6-(pyridoxal phosphate)lysine" evidence="5">
    <location>
        <position position="200"/>
    </location>
</feature>
<dbReference type="PANTHER" id="PTHR30244">
    <property type="entry name" value="TRANSAMINASE"/>
    <property type="match status" value="1"/>
</dbReference>
<dbReference type="OrthoDB" id="5342089at2"/>
<evidence type="ECO:0000313" key="7">
    <source>
        <dbReference type="EMBL" id="OZM74157.1"/>
    </source>
</evidence>
<keyword evidence="7" id="KW-0808">Transferase</keyword>
<reference evidence="7 8" key="1">
    <citation type="submission" date="2017-07" db="EMBL/GenBank/DDBJ databases">
        <title>Amycolatopsis antarcticus sp. nov., isolated from the surface of an Antarcticus brown macroalga.</title>
        <authorList>
            <person name="Wang J."/>
            <person name="Leiva S."/>
            <person name="Huang J."/>
            <person name="Huang Y."/>
        </authorList>
    </citation>
    <scope>NUCLEOTIDE SEQUENCE [LARGE SCALE GENOMIC DNA]</scope>
    <source>
        <strain evidence="7 8">AU-G6</strain>
    </source>
</reference>
<sequence length="400" mass="43358">MTIRHPELAVLGGAPTFTEALHVGRPNVLDQDAFLDRVRGALDRKWLTAFGPLVAEFEQRLADLAGVAHCVATCNASVAMQVLLRSAGLTGEVVMPSFTFIATAHTALWEGLVPVFADIDERTGNIDPEHARRLVTDRTAAIVAVHLWGHPAPVEQLTELAAEHDVPLLFDSAHAIGSQHHGRPVGGFGSAEVFSFHATKFVNAFEGGAVLTDDGDLADRVRRVHNYGRGKGEDVAYLGTNAKMTEVCAAMGLTSLENMSELIAVNIARHERYRAGLRDVPGLTLREPRPFDSVNHQYIVVEVDQDVAGVSRDELAAALRAENVLVRTHFHPGCHRTEPYVRDPAKHTPLPLPRSEALGERVISLPTGTGVRPEQVDQLCELIGRIARQGDRVSSAVTPS</sequence>
<dbReference type="PANTHER" id="PTHR30244:SF9">
    <property type="entry name" value="PROTEIN RV3402C"/>
    <property type="match status" value="1"/>
</dbReference>